<sequence>MDYEQIIVADEDAVTTVTLNRPEKLNAWTYQMRREMHDAISKANDDRAIGAIIVTGAGRGFCAGADIEDTFKAQAEGRDVKGKDVAGGIDWVKFVRESKPLIAAINGAAVGVGLSQVLSFDVIIAARSARMAAPFVKVGVVPELASSHFLVQRMGFGRASEFALTGRFLDATEAEQSGLVDRVVGDADLMPTARKMAKTIAANPDRHLRWAKELLTQNGSETDLRLVQDREQALLKQAYESPEHKEAIDAFLNKRQPNFR</sequence>
<evidence type="ECO:0000256" key="1">
    <source>
        <dbReference type="ARBA" id="ARBA00005254"/>
    </source>
</evidence>
<evidence type="ECO:0000313" key="2">
    <source>
        <dbReference type="EMBL" id="PJK27411.1"/>
    </source>
</evidence>
<dbReference type="PANTHER" id="PTHR43684:SF4">
    <property type="entry name" value="ENOYL-COA HYDRATASE_ISOMERASE FAMILY PROTEIN (AFU_ORTHOLOGUE AFUA_1G01890)"/>
    <property type="match status" value="1"/>
</dbReference>
<dbReference type="Pfam" id="PF00378">
    <property type="entry name" value="ECH_1"/>
    <property type="match status" value="1"/>
</dbReference>
<reference evidence="2 3" key="1">
    <citation type="submission" date="2017-11" db="EMBL/GenBank/DDBJ databases">
        <title>Draft genome sequence of Rhizobiales bacterium SY3-13.</title>
        <authorList>
            <person name="Sun C."/>
        </authorList>
    </citation>
    <scope>NUCLEOTIDE SEQUENCE [LARGE SCALE GENOMIC DNA]</scope>
    <source>
        <strain evidence="2 3">SY3-13</strain>
    </source>
</reference>
<dbReference type="InterPro" id="IPR001753">
    <property type="entry name" value="Enoyl-CoA_hydra/iso"/>
</dbReference>
<name>A0A2M9FVA6_9PROT</name>
<organism evidence="2 3">
    <name type="scientific">Minwuia thermotolerans</name>
    <dbReference type="NCBI Taxonomy" id="2056226"/>
    <lineage>
        <taxon>Bacteria</taxon>
        <taxon>Pseudomonadati</taxon>
        <taxon>Pseudomonadota</taxon>
        <taxon>Alphaproteobacteria</taxon>
        <taxon>Minwuiales</taxon>
        <taxon>Minwuiaceae</taxon>
        <taxon>Minwuia</taxon>
    </lineage>
</organism>
<dbReference type="EMBL" id="PHIG01000064">
    <property type="protein sequence ID" value="PJK27411.1"/>
    <property type="molecule type" value="Genomic_DNA"/>
</dbReference>
<keyword evidence="3" id="KW-1185">Reference proteome</keyword>
<dbReference type="Proteomes" id="UP000229498">
    <property type="component" value="Unassembled WGS sequence"/>
</dbReference>
<dbReference type="GO" id="GO:0003824">
    <property type="term" value="F:catalytic activity"/>
    <property type="evidence" value="ECO:0007669"/>
    <property type="project" value="UniProtKB-ARBA"/>
</dbReference>
<dbReference type="PANTHER" id="PTHR43684">
    <property type="match status" value="1"/>
</dbReference>
<comment type="similarity">
    <text evidence="1">Belongs to the enoyl-CoA hydratase/isomerase family.</text>
</comment>
<dbReference type="RefSeq" id="WP_109794820.1">
    <property type="nucleotide sequence ID" value="NZ_PHIG01000064.1"/>
</dbReference>
<dbReference type="InterPro" id="IPR029045">
    <property type="entry name" value="ClpP/crotonase-like_dom_sf"/>
</dbReference>
<dbReference type="CDD" id="cd06558">
    <property type="entry name" value="crotonase-like"/>
    <property type="match status" value="1"/>
</dbReference>
<protein>
    <submittedName>
        <fullName evidence="2">Enoyl-CoA hydratase</fullName>
    </submittedName>
</protein>
<gene>
    <name evidence="2" type="ORF">CVT23_22320</name>
</gene>
<proteinExistence type="inferred from homology"/>
<dbReference type="OrthoDB" id="9795613at2"/>
<dbReference type="AlphaFoldDB" id="A0A2M9FVA6"/>
<accession>A0A2M9FVA6</accession>
<dbReference type="SUPFAM" id="SSF52096">
    <property type="entry name" value="ClpP/crotonase"/>
    <property type="match status" value="1"/>
</dbReference>
<comment type="caution">
    <text evidence="2">The sequence shown here is derived from an EMBL/GenBank/DDBJ whole genome shotgun (WGS) entry which is preliminary data.</text>
</comment>
<dbReference type="Gene3D" id="3.90.226.10">
    <property type="entry name" value="2-enoyl-CoA Hydratase, Chain A, domain 1"/>
    <property type="match status" value="1"/>
</dbReference>
<evidence type="ECO:0000313" key="3">
    <source>
        <dbReference type="Proteomes" id="UP000229498"/>
    </source>
</evidence>
<dbReference type="InterPro" id="IPR051053">
    <property type="entry name" value="ECH/Chromodomain_protein"/>
</dbReference>